<dbReference type="InterPro" id="IPR002634">
    <property type="entry name" value="BolA"/>
</dbReference>
<keyword evidence="3" id="KW-1185">Reference proteome</keyword>
<protein>
    <submittedName>
        <fullName evidence="2">BolA family transcriptional regulator</fullName>
    </submittedName>
</protein>
<reference evidence="2 3" key="1">
    <citation type="submission" date="2020-09" db="EMBL/GenBank/DDBJ databases">
        <title>Roseomonas.</title>
        <authorList>
            <person name="Zhu W."/>
        </authorList>
    </citation>
    <scope>NUCLEOTIDE SEQUENCE [LARGE SCALE GENOMIC DNA]</scope>
    <source>
        <strain evidence="2 3">573</strain>
    </source>
</reference>
<dbReference type="PANTHER" id="PTHR46230">
    <property type="match status" value="1"/>
</dbReference>
<dbReference type="InterPro" id="IPR036065">
    <property type="entry name" value="BolA-like_sf"/>
</dbReference>
<dbReference type="PIRSF" id="PIRSF003113">
    <property type="entry name" value="BolA"/>
    <property type="match status" value="1"/>
</dbReference>
<comment type="caution">
    <text evidence="2">The sequence shown here is derived from an EMBL/GenBank/DDBJ whole genome shotgun (WGS) entry which is preliminary data.</text>
</comment>
<evidence type="ECO:0000313" key="2">
    <source>
        <dbReference type="EMBL" id="MBO1077577.1"/>
    </source>
</evidence>
<gene>
    <name evidence="2" type="ORF">IAI61_00935</name>
</gene>
<dbReference type="Pfam" id="PF01722">
    <property type="entry name" value="BolA"/>
    <property type="match status" value="1"/>
</dbReference>
<name>A0ABS3KJG6_9PROT</name>
<sequence length="102" mass="10790">MTARDSSLRAHRIQDLLQARLAPAEVLVQDDSHLHAGHAGAAPGGQTHYSVRVVSPGFAGQSRVARSRAVHALLDAEFGSGLHALSLRLLTPEEAAAADRRP</sequence>
<dbReference type="SUPFAM" id="SSF82657">
    <property type="entry name" value="BolA-like"/>
    <property type="match status" value="1"/>
</dbReference>
<dbReference type="Gene3D" id="3.30.300.90">
    <property type="entry name" value="BolA-like"/>
    <property type="match status" value="1"/>
</dbReference>
<dbReference type="EMBL" id="JACTNG010000001">
    <property type="protein sequence ID" value="MBO1077577.1"/>
    <property type="molecule type" value="Genomic_DNA"/>
</dbReference>
<evidence type="ECO:0000256" key="1">
    <source>
        <dbReference type="RuleBase" id="RU003860"/>
    </source>
</evidence>
<organism evidence="2 3">
    <name type="scientific">Roseomonas haemaphysalidis</name>
    <dbReference type="NCBI Taxonomy" id="2768162"/>
    <lineage>
        <taxon>Bacteria</taxon>
        <taxon>Pseudomonadati</taxon>
        <taxon>Pseudomonadota</taxon>
        <taxon>Alphaproteobacteria</taxon>
        <taxon>Acetobacterales</taxon>
        <taxon>Roseomonadaceae</taxon>
        <taxon>Roseomonas</taxon>
    </lineage>
</organism>
<comment type="similarity">
    <text evidence="1">Belongs to the BolA/IbaG family.</text>
</comment>
<dbReference type="RefSeq" id="WP_207415002.1">
    <property type="nucleotide sequence ID" value="NZ_CP061177.1"/>
</dbReference>
<dbReference type="Proteomes" id="UP001518989">
    <property type="component" value="Unassembled WGS sequence"/>
</dbReference>
<dbReference type="PANTHER" id="PTHR46230:SF3">
    <property type="entry name" value="SUFE-LIKE PROTEIN 1, CHLOROPLASTIC_MITOCHONDRIAL"/>
    <property type="match status" value="1"/>
</dbReference>
<proteinExistence type="inferred from homology"/>
<evidence type="ECO:0000313" key="3">
    <source>
        <dbReference type="Proteomes" id="UP001518989"/>
    </source>
</evidence>
<accession>A0ABS3KJG6</accession>